<feature type="compositionally biased region" description="Low complexity" evidence="1">
    <location>
        <begin position="227"/>
        <end position="241"/>
    </location>
</feature>
<dbReference type="InParanoid" id="A0A6P7HAI0"/>
<accession>A0A6P7HAI0</accession>
<protein>
    <submittedName>
        <fullName evidence="3">Uncharacterized protein LOC114346312</fullName>
    </submittedName>
</protein>
<reference evidence="3" key="1">
    <citation type="submission" date="2025-08" db="UniProtKB">
        <authorList>
            <consortium name="RefSeq"/>
        </authorList>
    </citation>
    <scope>IDENTIFICATION</scope>
    <source>
        <tissue evidence="3">Whole insect</tissue>
    </source>
</reference>
<organism evidence="3">
    <name type="scientific">Diabrotica virgifera virgifera</name>
    <name type="common">western corn rootworm</name>
    <dbReference type="NCBI Taxonomy" id="50390"/>
    <lineage>
        <taxon>Eukaryota</taxon>
        <taxon>Metazoa</taxon>
        <taxon>Ecdysozoa</taxon>
        <taxon>Arthropoda</taxon>
        <taxon>Hexapoda</taxon>
        <taxon>Insecta</taxon>
        <taxon>Pterygota</taxon>
        <taxon>Neoptera</taxon>
        <taxon>Endopterygota</taxon>
        <taxon>Coleoptera</taxon>
        <taxon>Polyphaga</taxon>
        <taxon>Cucujiformia</taxon>
        <taxon>Chrysomeloidea</taxon>
        <taxon>Chrysomelidae</taxon>
        <taxon>Galerucinae</taxon>
        <taxon>Diabroticina</taxon>
        <taxon>Diabroticites</taxon>
        <taxon>Diabrotica</taxon>
    </lineage>
</organism>
<dbReference type="Pfam" id="PF10545">
    <property type="entry name" value="MADF_DNA_bdg"/>
    <property type="match status" value="1"/>
</dbReference>
<sequence>MPYMIPKVKNIVTIHLKTIFGRLLPRNLMPGSACKSRWYQLRDQWRKSKNKTTKSGKASKQAKKWRYDVEMSFLEPYVRQRDTVSNIEDSSDGRSRMNSSLQTLSSISETESIQIKNPNIIVNKKASKVTDQEASANSEQIKYFIRKQETEDNRGVSIPEATDAFFQSIAAKIKMFTPYHRNIAESKIFNLVQRLELEQILETQSQPLPLSFLHQNDSGEGATLMMPSSPSPSISVGSYPPTFSHDDDNSC</sequence>
<evidence type="ECO:0000256" key="1">
    <source>
        <dbReference type="SAM" id="MobiDB-lite"/>
    </source>
</evidence>
<feature type="region of interest" description="Disordered" evidence="1">
    <location>
        <begin position="219"/>
        <end position="251"/>
    </location>
</feature>
<dbReference type="AlphaFoldDB" id="A0A6P7HAI0"/>
<evidence type="ECO:0000313" key="3">
    <source>
        <dbReference type="RefSeq" id="XP_028152875.1"/>
    </source>
</evidence>
<dbReference type="RefSeq" id="XP_028152875.1">
    <property type="nucleotide sequence ID" value="XM_028297074.1"/>
</dbReference>
<dbReference type="InterPro" id="IPR006578">
    <property type="entry name" value="MADF-dom"/>
</dbReference>
<name>A0A6P7HAI0_DIAVI</name>
<evidence type="ECO:0000259" key="2">
    <source>
        <dbReference type="Pfam" id="PF10545"/>
    </source>
</evidence>
<gene>
    <name evidence="3" type="primary">LOC114346312</name>
</gene>
<proteinExistence type="predicted"/>
<feature type="domain" description="MADF" evidence="2">
    <location>
        <begin position="29"/>
        <end position="74"/>
    </location>
</feature>